<evidence type="ECO:0000313" key="10">
    <source>
        <dbReference type="EMBL" id="PZR09089.1"/>
    </source>
</evidence>
<feature type="domain" description="Peptidase M48" evidence="9">
    <location>
        <begin position="73"/>
        <end position="250"/>
    </location>
</feature>
<dbReference type="EMBL" id="QFQP01000022">
    <property type="protein sequence ID" value="PZR09089.1"/>
    <property type="molecule type" value="Genomic_DNA"/>
</dbReference>
<keyword evidence="8" id="KW-0812">Transmembrane</keyword>
<gene>
    <name evidence="10" type="ORF">DI536_22900</name>
</gene>
<protein>
    <recommendedName>
        <fullName evidence="9">Peptidase M48 domain-containing protein</fullName>
    </recommendedName>
</protein>
<dbReference type="GO" id="GO:0046872">
    <property type="term" value="F:metal ion binding"/>
    <property type="evidence" value="ECO:0007669"/>
    <property type="project" value="UniProtKB-KW"/>
</dbReference>
<evidence type="ECO:0000256" key="5">
    <source>
        <dbReference type="ARBA" id="ARBA00022833"/>
    </source>
</evidence>
<evidence type="ECO:0000256" key="4">
    <source>
        <dbReference type="ARBA" id="ARBA00022801"/>
    </source>
</evidence>
<evidence type="ECO:0000256" key="1">
    <source>
        <dbReference type="ARBA" id="ARBA00022670"/>
    </source>
</evidence>
<dbReference type="GO" id="GO:0051603">
    <property type="term" value="P:proteolysis involved in protein catabolic process"/>
    <property type="evidence" value="ECO:0007669"/>
    <property type="project" value="TreeGrafter"/>
</dbReference>
<keyword evidence="4 7" id="KW-0378">Hydrolase</keyword>
<dbReference type="AlphaFoldDB" id="A0A2W5SZZ5"/>
<dbReference type="GO" id="GO:0003723">
    <property type="term" value="F:RNA binding"/>
    <property type="evidence" value="ECO:0007669"/>
    <property type="project" value="InterPro"/>
</dbReference>
<comment type="caution">
    <text evidence="10">The sequence shown here is derived from an EMBL/GenBank/DDBJ whole genome shotgun (WGS) entry which is preliminary data.</text>
</comment>
<organism evidence="10 11">
    <name type="scientific">Archangium gephyra</name>
    <dbReference type="NCBI Taxonomy" id="48"/>
    <lineage>
        <taxon>Bacteria</taxon>
        <taxon>Pseudomonadati</taxon>
        <taxon>Myxococcota</taxon>
        <taxon>Myxococcia</taxon>
        <taxon>Myxococcales</taxon>
        <taxon>Cystobacterineae</taxon>
        <taxon>Archangiaceae</taxon>
        <taxon>Archangium</taxon>
    </lineage>
</organism>
<accession>A0A2W5SZZ5</accession>
<keyword evidence="8" id="KW-0472">Membrane</keyword>
<evidence type="ECO:0000256" key="7">
    <source>
        <dbReference type="RuleBase" id="RU003983"/>
    </source>
</evidence>
<evidence type="ECO:0000256" key="2">
    <source>
        <dbReference type="ARBA" id="ARBA00022722"/>
    </source>
</evidence>
<evidence type="ECO:0000256" key="3">
    <source>
        <dbReference type="ARBA" id="ARBA00022723"/>
    </source>
</evidence>
<dbReference type="InterPro" id="IPR051156">
    <property type="entry name" value="Mito/Outer_Membr_Metalloprot"/>
</dbReference>
<keyword evidence="6 7" id="KW-0482">Metalloprotease</keyword>
<dbReference type="Proteomes" id="UP000249061">
    <property type="component" value="Unassembled WGS sequence"/>
</dbReference>
<dbReference type="GO" id="GO:0004222">
    <property type="term" value="F:metalloendopeptidase activity"/>
    <property type="evidence" value="ECO:0007669"/>
    <property type="project" value="InterPro"/>
</dbReference>
<evidence type="ECO:0000313" key="11">
    <source>
        <dbReference type="Proteomes" id="UP000249061"/>
    </source>
</evidence>
<proteinExistence type="inferred from homology"/>
<reference evidence="10 11" key="1">
    <citation type="submission" date="2017-08" db="EMBL/GenBank/DDBJ databases">
        <title>Infants hospitalized years apart are colonized by the same room-sourced microbial strains.</title>
        <authorList>
            <person name="Brooks B."/>
            <person name="Olm M.R."/>
            <person name="Firek B.A."/>
            <person name="Baker R."/>
            <person name="Thomas B.C."/>
            <person name="Morowitz M.J."/>
            <person name="Banfield J.F."/>
        </authorList>
    </citation>
    <scope>NUCLEOTIDE SEQUENCE [LARGE SCALE GENOMIC DNA]</scope>
    <source>
        <strain evidence="10">S2_003_000_R2_14</strain>
    </source>
</reference>
<dbReference type="PANTHER" id="PTHR22726:SF1">
    <property type="entry name" value="METALLOENDOPEPTIDASE OMA1, MITOCHONDRIAL"/>
    <property type="match status" value="1"/>
</dbReference>
<feature type="transmembrane region" description="Helical" evidence="8">
    <location>
        <begin position="12"/>
        <end position="28"/>
    </location>
</feature>
<comment type="cofactor">
    <cofactor evidence="7">
        <name>Zn(2+)</name>
        <dbReference type="ChEBI" id="CHEBI:29105"/>
    </cofactor>
    <text evidence="7">Binds 1 zinc ion per subunit.</text>
</comment>
<evidence type="ECO:0000256" key="8">
    <source>
        <dbReference type="SAM" id="Phobius"/>
    </source>
</evidence>
<keyword evidence="8" id="KW-1133">Transmembrane helix</keyword>
<dbReference type="Pfam" id="PF01435">
    <property type="entry name" value="Peptidase_M48"/>
    <property type="match status" value="1"/>
</dbReference>
<evidence type="ECO:0000259" key="9">
    <source>
        <dbReference type="Pfam" id="PF01435"/>
    </source>
</evidence>
<comment type="similarity">
    <text evidence="7">Belongs to the peptidase M48 family.</text>
</comment>
<dbReference type="Gene3D" id="3.30.2010.10">
    <property type="entry name" value="Metalloproteases ('zincins'), catalytic domain"/>
    <property type="match status" value="1"/>
</dbReference>
<dbReference type="SUPFAM" id="SSF53933">
    <property type="entry name" value="Microbial ribonucleases"/>
    <property type="match status" value="1"/>
</dbReference>
<keyword evidence="1 7" id="KW-0645">Protease</keyword>
<keyword evidence="5 7" id="KW-0862">Zinc</keyword>
<dbReference type="Pfam" id="PF00545">
    <property type="entry name" value="Ribonuclease"/>
    <property type="match status" value="1"/>
</dbReference>
<evidence type="ECO:0000256" key="6">
    <source>
        <dbReference type="ARBA" id="ARBA00023049"/>
    </source>
</evidence>
<dbReference type="PANTHER" id="PTHR22726">
    <property type="entry name" value="METALLOENDOPEPTIDASE OMA1"/>
    <property type="match status" value="1"/>
</dbReference>
<dbReference type="InterPro" id="IPR000026">
    <property type="entry name" value="N1-like"/>
</dbReference>
<name>A0A2W5SZZ5_9BACT</name>
<keyword evidence="3" id="KW-0479">Metal-binding</keyword>
<dbReference type="Gene3D" id="3.10.450.30">
    <property type="entry name" value="Microbial ribonucleases"/>
    <property type="match status" value="1"/>
</dbReference>
<dbReference type="GO" id="GO:0004521">
    <property type="term" value="F:RNA endonuclease activity"/>
    <property type="evidence" value="ECO:0007669"/>
    <property type="project" value="InterPro"/>
</dbReference>
<dbReference type="GO" id="GO:0016020">
    <property type="term" value="C:membrane"/>
    <property type="evidence" value="ECO:0007669"/>
    <property type="project" value="TreeGrafter"/>
</dbReference>
<dbReference type="InterPro" id="IPR001915">
    <property type="entry name" value="Peptidase_M48"/>
</dbReference>
<dbReference type="InterPro" id="IPR016191">
    <property type="entry name" value="Ribonuclease/ribotoxin"/>
</dbReference>
<sequence>MASRESSRRVRLVIGVVIALASVVAFFAKSTTNEITGEVQQVSLSPRQEVQLGLSAAPSLTRQYGGEADPAITRYVESVGKRIVARSAASKSQYQFHFVVLADQRTINAFALPGGPVFITQALLSRLGDEAQLAGVLGHEIGHVLARHGSQQLAKRELTQGLVIATGVAADDHRNAQLAAVVGQLVVMKYGRDDELESDALGVRLMAEAGYDPTAMLDVLRVLKAAGGGGRNVEFFSTHPNPDNRIGLIQDAIDKAPKGGERNEEAFKQAITSRGGDTAPPPSEAKPSLPAEAMQTLALIDEGGPFPYPRDGVEFENREGLLPARPAGYYREYTVRTPGVKSRGTRRIVTGQGGERYYSDDHYESFTRVK</sequence>
<keyword evidence="2" id="KW-0540">Nuclease</keyword>